<accession>A0AA36IWX6</accession>
<proteinExistence type="predicted"/>
<organism evidence="1 2">
    <name type="scientific">Effrenium voratum</name>
    <dbReference type="NCBI Taxonomy" id="2562239"/>
    <lineage>
        <taxon>Eukaryota</taxon>
        <taxon>Sar</taxon>
        <taxon>Alveolata</taxon>
        <taxon>Dinophyceae</taxon>
        <taxon>Suessiales</taxon>
        <taxon>Symbiodiniaceae</taxon>
        <taxon>Effrenium</taxon>
    </lineage>
</organism>
<evidence type="ECO:0000313" key="1">
    <source>
        <dbReference type="EMBL" id="CAJ1395007.1"/>
    </source>
</evidence>
<comment type="caution">
    <text evidence="1">The sequence shown here is derived from an EMBL/GenBank/DDBJ whole genome shotgun (WGS) entry which is preliminary data.</text>
</comment>
<reference evidence="1" key="1">
    <citation type="submission" date="2023-08" db="EMBL/GenBank/DDBJ databases">
        <authorList>
            <person name="Chen Y."/>
            <person name="Shah S."/>
            <person name="Dougan E. K."/>
            <person name="Thang M."/>
            <person name="Chan C."/>
        </authorList>
    </citation>
    <scope>NUCLEOTIDE SEQUENCE</scope>
</reference>
<dbReference type="EMBL" id="CAUJNA010003013">
    <property type="protein sequence ID" value="CAJ1395007.1"/>
    <property type="molecule type" value="Genomic_DNA"/>
</dbReference>
<protein>
    <submittedName>
        <fullName evidence="1">Uncharacterized protein</fullName>
    </submittedName>
</protein>
<sequence>MAQKGPCCGVTNENADLQLRATFSTIVEDTGASQAGQVHNHTDLHDLKSCDFLSYVKRMENVEANKHVEMAGMKVGLLYFFDKVEASAARGRLCEARRSMQRSDLPMSARLDLPMHEMGVLVGKRLFVAYSYAPGRTDNRTNKSCRGMFCQHGFLEFRMRHVPACREPQILSRTAQGSS</sequence>
<evidence type="ECO:0000313" key="2">
    <source>
        <dbReference type="Proteomes" id="UP001178507"/>
    </source>
</evidence>
<keyword evidence="2" id="KW-1185">Reference proteome</keyword>
<gene>
    <name evidence="1" type="ORF">EVOR1521_LOCUS19538</name>
</gene>
<dbReference type="AlphaFoldDB" id="A0AA36IWX6"/>
<name>A0AA36IWX6_9DINO</name>
<dbReference type="Proteomes" id="UP001178507">
    <property type="component" value="Unassembled WGS sequence"/>
</dbReference>